<dbReference type="OrthoDB" id="5425140at2759"/>
<evidence type="ECO:0000313" key="2">
    <source>
        <dbReference type="EMBL" id="RPB26510.1"/>
    </source>
</evidence>
<evidence type="ECO:0000256" key="1">
    <source>
        <dbReference type="SAM" id="MobiDB-lite"/>
    </source>
</evidence>
<dbReference type="Proteomes" id="UP000267821">
    <property type="component" value="Unassembled WGS sequence"/>
</dbReference>
<name>A0A3N4LUN2_9PEZI</name>
<organism evidence="2 3">
    <name type="scientific">Terfezia boudieri ATCC MYA-4762</name>
    <dbReference type="NCBI Taxonomy" id="1051890"/>
    <lineage>
        <taxon>Eukaryota</taxon>
        <taxon>Fungi</taxon>
        <taxon>Dikarya</taxon>
        <taxon>Ascomycota</taxon>
        <taxon>Pezizomycotina</taxon>
        <taxon>Pezizomycetes</taxon>
        <taxon>Pezizales</taxon>
        <taxon>Pezizaceae</taxon>
        <taxon>Terfezia</taxon>
    </lineage>
</organism>
<dbReference type="EMBL" id="ML121534">
    <property type="protein sequence ID" value="RPB26510.1"/>
    <property type="molecule type" value="Genomic_DNA"/>
</dbReference>
<keyword evidence="3" id="KW-1185">Reference proteome</keyword>
<accession>A0A3N4LUN2</accession>
<reference evidence="2 3" key="1">
    <citation type="journal article" date="2018" name="Nat. Ecol. Evol.">
        <title>Pezizomycetes genomes reveal the molecular basis of ectomycorrhizal truffle lifestyle.</title>
        <authorList>
            <person name="Murat C."/>
            <person name="Payen T."/>
            <person name="Noel B."/>
            <person name="Kuo A."/>
            <person name="Morin E."/>
            <person name="Chen J."/>
            <person name="Kohler A."/>
            <person name="Krizsan K."/>
            <person name="Balestrini R."/>
            <person name="Da Silva C."/>
            <person name="Montanini B."/>
            <person name="Hainaut M."/>
            <person name="Levati E."/>
            <person name="Barry K.W."/>
            <person name="Belfiori B."/>
            <person name="Cichocki N."/>
            <person name="Clum A."/>
            <person name="Dockter R.B."/>
            <person name="Fauchery L."/>
            <person name="Guy J."/>
            <person name="Iotti M."/>
            <person name="Le Tacon F."/>
            <person name="Lindquist E.A."/>
            <person name="Lipzen A."/>
            <person name="Malagnac F."/>
            <person name="Mello A."/>
            <person name="Molinier V."/>
            <person name="Miyauchi S."/>
            <person name="Poulain J."/>
            <person name="Riccioni C."/>
            <person name="Rubini A."/>
            <person name="Sitrit Y."/>
            <person name="Splivallo R."/>
            <person name="Traeger S."/>
            <person name="Wang M."/>
            <person name="Zifcakova L."/>
            <person name="Wipf D."/>
            <person name="Zambonelli A."/>
            <person name="Paolocci F."/>
            <person name="Nowrousian M."/>
            <person name="Ottonello S."/>
            <person name="Baldrian P."/>
            <person name="Spatafora J.W."/>
            <person name="Henrissat B."/>
            <person name="Nagy L.G."/>
            <person name="Aury J.M."/>
            <person name="Wincker P."/>
            <person name="Grigoriev I.V."/>
            <person name="Bonfante P."/>
            <person name="Martin F.M."/>
        </authorList>
    </citation>
    <scope>NUCLEOTIDE SEQUENCE [LARGE SCALE GENOMIC DNA]</scope>
    <source>
        <strain evidence="2 3">ATCC MYA-4762</strain>
    </source>
</reference>
<evidence type="ECO:0000313" key="3">
    <source>
        <dbReference type="Proteomes" id="UP000267821"/>
    </source>
</evidence>
<protein>
    <submittedName>
        <fullName evidence="2">Uncharacterized protein</fullName>
    </submittedName>
</protein>
<gene>
    <name evidence="2" type="ORF">L211DRAFT_899889</name>
</gene>
<sequence>MHYNTCPWLSTGLFTFLPYYSTIHFDVRNSSIRQYAAPERQLEFRPPNLWNLLLVEHNKPFIGTHVILHISFVAWHMRLGLSRTYEHIILEDGELPLPLLPVSSYALGPLCLKFEPHSTEDNNDNDNDIDNDNNKKEASPAMPTKLPKAKDIVLKEVRDFDGSPSSLSLFDTQIQNALKRLDIPVYFAAQLWATRTTHSKTKPNYKLGENPCSGISNKFTGAAAQWWDDYDTKPGSLSPNCWKKAANAAQVPP</sequence>
<feature type="compositionally biased region" description="Acidic residues" evidence="1">
    <location>
        <begin position="121"/>
        <end position="131"/>
    </location>
</feature>
<dbReference type="AlphaFoldDB" id="A0A3N4LUN2"/>
<proteinExistence type="predicted"/>
<feature type="region of interest" description="Disordered" evidence="1">
    <location>
        <begin position="117"/>
        <end position="145"/>
    </location>
</feature>
<dbReference type="InParanoid" id="A0A3N4LUN2"/>